<dbReference type="GO" id="GO:0016491">
    <property type="term" value="F:oxidoreductase activity"/>
    <property type="evidence" value="ECO:0007669"/>
    <property type="project" value="UniProtKB-KW"/>
</dbReference>
<dbReference type="FunFam" id="3.40.50.720:FF:000084">
    <property type="entry name" value="Short-chain dehydrogenase reductase"/>
    <property type="match status" value="1"/>
</dbReference>
<dbReference type="Pfam" id="PF13561">
    <property type="entry name" value="adh_short_C2"/>
    <property type="match status" value="1"/>
</dbReference>
<protein>
    <submittedName>
        <fullName evidence="3">NAD(P)-dependent dehydrogenase, short-chain alcohol dehydrogenase family</fullName>
    </submittedName>
</protein>
<dbReference type="EMBL" id="FXYY01000005">
    <property type="protein sequence ID" value="SMX76148.1"/>
    <property type="molecule type" value="Genomic_DNA"/>
</dbReference>
<dbReference type="PANTHER" id="PTHR24321">
    <property type="entry name" value="DEHYDROGENASES, SHORT CHAIN"/>
    <property type="match status" value="1"/>
</dbReference>
<evidence type="ECO:0000313" key="4">
    <source>
        <dbReference type="Proteomes" id="UP000234641"/>
    </source>
</evidence>
<dbReference type="InterPro" id="IPR036291">
    <property type="entry name" value="NAD(P)-bd_dom_sf"/>
</dbReference>
<evidence type="ECO:0000313" key="3">
    <source>
        <dbReference type="EMBL" id="SMX76148.1"/>
    </source>
</evidence>
<dbReference type="PANTHER" id="PTHR24321:SF8">
    <property type="entry name" value="ESTRADIOL 17-BETA-DEHYDROGENASE 8-RELATED"/>
    <property type="match status" value="1"/>
</dbReference>
<dbReference type="PROSITE" id="PS00061">
    <property type="entry name" value="ADH_SHORT"/>
    <property type="match status" value="1"/>
</dbReference>
<dbReference type="PRINTS" id="PR00080">
    <property type="entry name" value="SDRFAMILY"/>
</dbReference>
<organism evidence="3 4">
    <name type="scientific">Brevibacterium linens ATCC 9172</name>
    <dbReference type="NCBI Taxonomy" id="1255617"/>
    <lineage>
        <taxon>Bacteria</taxon>
        <taxon>Bacillati</taxon>
        <taxon>Actinomycetota</taxon>
        <taxon>Actinomycetes</taxon>
        <taxon>Micrococcales</taxon>
        <taxon>Brevibacteriaceae</taxon>
        <taxon>Brevibacterium</taxon>
    </lineage>
</organism>
<keyword evidence="2" id="KW-0560">Oxidoreductase</keyword>
<dbReference type="AlphaFoldDB" id="A0A2H1ILT5"/>
<dbReference type="Gene3D" id="3.40.50.720">
    <property type="entry name" value="NAD(P)-binding Rossmann-like Domain"/>
    <property type="match status" value="1"/>
</dbReference>
<name>A0A2H1ILT5_BRELN</name>
<evidence type="ECO:0000256" key="2">
    <source>
        <dbReference type="ARBA" id="ARBA00023002"/>
    </source>
</evidence>
<accession>A0A2H1ILT5</accession>
<reference evidence="3 4" key="1">
    <citation type="submission" date="2017-03" db="EMBL/GenBank/DDBJ databases">
        <authorList>
            <person name="Afonso C.L."/>
            <person name="Miller P.J."/>
            <person name="Scott M.A."/>
            <person name="Spackman E."/>
            <person name="Goraichik I."/>
            <person name="Dimitrov K.M."/>
            <person name="Suarez D.L."/>
            <person name="Swayne D.E."/>
        </authorList>
    </citation>
    <scope>NUCLEOTIDE SEQUENCE [LARGE SCALE GENOMIC DNA]</scope>
    <source>
        <strain evidence="3 4">ATCC 9172</strain>
    </source>
</reference>
<gene>
    <name evidence="3" type="ORF">BLIN9172_01220</name>
</gene>
<comment type="similarity">
    <text evidence="1">Belongs to the short-chain dehydrogenases/reductases (SDR) family.</text>
</comment>
<sequence length="320" mass="33598">MADFTNKVALVTGGGSGLGEAISKDLASKGAKVVITDINVDAAQRVADEIAEAGGTASAIQQDTSSKEDSEKVVQFAVDTYGGLNFAVNNAGIGGKQVPVGETDLDSWDKVIDVNLNGVLYGMRFQIPAMLESGAKDSAIVNMASVHGTVAAINNGAYTAAKHGVVGITKNAAAEYGAEGLRINAVGPGYITTPLLESSLDAEVIEGLKAKHPLGRLGTPEEIAKVVPGRHSDFCLLTSLDDDELAHHALVFVRQHVAVIHVRQVQMRMIPESLGRAALTGGYSHRTSSEHPVHTLFAGVAWQAQPKRFGPWTTTQGDRP</sequence>
<dbReference type="InterPro" id="IPR020904">
    <property type="entry name" value="Sc_DH/Rdtase_CS"/>
</dbReference>
<dbReference type="InterPro" id="IPR002347">
    <property type="entry name" value="SDR_fam"/>
</dbReference>
<dbReference type="Proteomes" id="UP000234641">
    <property type="component" value="Unassembled WGS sequence"/>
</dbReference>
<dbReference type="CDD" id="cd05233">
    <property type="entry name" value="SDR_c"/>
    <property type="match status" value="1"/>
</dbReference>
<evidence type="ECO:0000256" key="1">
    <source>
        <dbReference type="ARBA" id="ARBA00006484"/>
    </source>
</evidence>
<dbReference type="SUPFAM" id="SSF51735">
    <property type="entry name" value="NAD(P)-binding Rossmann-fold domains"/>
    <property type="match status" value="1"/>
</dbReference>
<proteinExistence type="inferred from homology"/>
<dbReference type="PRINTS" id="PR00081">
    <property type="entry name" value="GDHRDH"/>
</dbReference>